<evidence type="ECO:0000256" key="3">
    <source>
        <dbReference type="ARBA" id="ARBA00022989"/>
    </source>
</evidence>
<feature type="transmembrane region" description="Helical" evidence="5">
    <location>
        <begin position="145"/>
        <end position="163"/>
    </location>
</feature>
<evidence type="ECO:0000313" key="7">
    <source>
        <dbReference type="Proteomes" id="UP000054560"/>
    </source>
</evidence>
<organism evidence="6 7">
    <name type="scientific">Sphaeroforma arctica JP610</name>
    <dbReference type="NCBI Taxonomy" id="667725"/>
    <lineage>
        <taxon>Eukaryota</taxon>
        <taxon>Ichthyosporea</taxon>
        <taxon>Ichthyophonida</taxon>
        <taxon>Sphaeroforma</taxon>
    </lineage>
</organism>
<comment type="subcellular location">
    <subcellularLocation>
        <location evidence="1">Membrane</location>
        <topology evidence="1">Multi-pass membrane protein</topology>
    </subcellularLocation>
</comment>
<name>A0A0L0GAM6_9EUKA</name>
<keyword evidence="2 5" id="KW-0812">Transmembrane</keyword>
<dbReference type="AlphaFoldDB" id="A0A0L0GAM6"/>
<feature type="transmembrane region" description="Helical" evidence="5">
    <location>
        <begin position="51"/>
        <end position="72"/>
    </location>
</feature>
<dbReference type="RefSeq" id="XP_014159853.1">
    <property type="nucleotide sequence ID" value="XM_014304378.1"/>
</dbReference>
<proteinExistence type="predicted"/>
<protein>
    <submittedName>
        <fullName evidence="6">Uncharacterized protein</fullName>
    </submittedName>
</protein>
<dbReference type="PANTHER" id="PTHR23294:SF59">
    <property type="entry name" value="UNC93-LIKE PROTEIN C922.05C"/>
    <property type="match status" value="1"/>
</dbReference>
<evidence type="ECO:0000256" key="5">
    <source>
        <dbReference type="SAM" id="Phobius"/>
    </source>
</evidence>
<dbReference type="Proteomes" id="UP000054560">
    <property type="component" value="Unassembled WGS sequence"/>
</dbReference>
<evidence type="ECO:0000256" key="1">
    <source>
        <dbReference type="ARBA" id="ARBA00004141"/>
    </source>
</evidence>
<accession>A0A0L0GAM6</accession>
<dbReference type="InterPro" id="IPR051617">
    <property type="entry name" value="UNC-93-like_regulator"/>
</dbReference>
<dbReference type="STRING" id="667725.A0A0L0GAM6"/>
<evidence type="ECO:0000256" key="4">
    <source>
        <dbReference type="ARBA" id="ARBA00023136"/>
    </source>
</evidence>
<evidence type="ECO:0000256" key="2">
    <source>
        <dbReference type="ARBA" id="ARBA00022692"/>
    </source>
</evidence>
<feature type="transmembrane region" description="Helical" evidence="5">
    <location>
        <begin position="220"/>
        <end position="245"/>
    </location>
</feature>
<dbReference type="SUPFAM" id="SSF103473">
    <property type="entry name" value="MFS general substrate transporter"/>
    <property type="match status" value="1"/>
</dbReference>
<feature type="transmembrane region" description="Helical" evidence="5">
    <location>
        <begin position="175"/>
        <end position="197"/>
    </location>
</feature>
<sequence>MAHGIVQSATLSKKIKIVTIASLRTSEWPAENSSATADTNTTESVNEISPVSYFVLVGVMCLGVLCAMLLLVHPSKVTKSNGEKVHIEPAKPFQEEIADTFSLLTNAKMWLLSLLFVQSNWYYTFEFNAINGSLFQPASRGLNSAMYWSMQMLGSIVTGAIILDRDWGSIRNSAVFGLAFVGVVNIVQWSLTAYYQFANGYARGNFPESLFSITTGGSDYWVPAALFAFMGFADACVQTYAYWIIGSLSDSTNITSQYFGYYKAVQSLGAAVAWGIEFGGVSYDVQMVICTVLAVVCLPPAYVVALRLTDLPAVPTAAGDIVRFPIDDTHNGLQHVFLDTLED</sequence>
<dbReference type="OrthoDB" id="196103at2759"/>
<gene>
    <name evidence="6" type="ORF">SARC_01897</name>
</gene>
<keyword evidence="4 5" id="KW-0472">Membrane</keyword>
<dbReference type="GeneID" id="25902401"/>
<keyword evidence="3 5" id="KW-1133">Transmembrane helix</keyword>
<dbReference type="eggNOG" id="KOG3098">
    <property type="taxonomic scope" value="Eukaryota"/>
</dbReference>
<dbReference type="GO" id="GO:0016020">
    <property type="term" value="C:membrane"/>
    <property type="evidence" value="ECO:0007669"/>
    <property type="project" value="UniProtKB-SubCell"/>
</dbReference>
<keyword evidence="7" id="KW-1185">Reference proteome</keyword>
<dbReference type="EMBL" id="KQ241676">
    <property type="protein sequence ID" value="KNC85951.1"/>
    <property type="molecule type" value="Genomic_DNA"/>
</dbReference>
<dbReference type="InterPro" id="IPR036259">
    <property type="entry name" value="MFS_trans_sf"/>
</dbReference>
<dbReference type="PANTHER" id="PTHR23294">
    <property type="entry name" value="ET TRANSLATION PRODUCT-RELATED"/>
    <property type="match status" value="1"/>
</dbReference>
<evidence type="ECO:0000313" key="6">
    <source>
        <dbReference type="EMBL" id="KNC85951.1"/>
    </source>
</evidence>
<reference evidence="6 7" key="1">
    <citation type="submission" date="2011-02" db="EMBL/GenBank/DDBJ databases">
        <title>The Genome Sequence of Sphaeroforma arctica JP610.</title>
        <authorList>
            <consortium name="The Broad Institute Genome Sequencing Platform"/>
            <person name="Russ C."/>
            <person name="Cuomo C."/>
            <person name="Young S.K."/>
            <person name="Zeng Q."/>
            <person name="Gargeya S."/>
            <person name="Alvarado L."/>
            <person name="Berlin A."/>
            <person name="Chapman S.B."/>
            <person name="Chen Z."/>
            <person name="Freedman E."/>
            <person name="Gellesch M."/>
            <person name="Goldberg J."/>
            <person name="Griggs A."/>
            <person name="Gujja S."/>
            <person name="Heilman E."/>
            <person name="Heiman D."/>
            <person name="Howarth C."/>
            <person name="Mehta T."/>
            <person name="Neiman D."/>
            <person name="Pearson M."/>
            <person name="Roberts A."/>
            <person name="Saif S."/>
            <person name="Shea T."/>
            <person name="Shenoy N."/>
            <person name="Sisk P."/>
            <person name="Stolte C."/>
            <person name="Sykes S."/>
            <person name="White J."/>
            <person name="Yandava C."/>
            <person name="Burger G."/>
            <person name="Gray M.W."/>
            <person name="Holland P.W.H."/>
            <person name="King N."/>
            <person name="Lang F.B.F."/>
            <person name="Roger A.J."/>
            <person name="Ruiz-Trillo I."/>
            <person name="Haas B."/>
            <person name="Nusbaum C."/>
            <person name="Birren B."/>
        </authorList>
    </citation>
    <scope>NUCLEOTIDE SEQUENCE [LARGE SCALE GENOMIC DNA]</scope>
    <source>
        <strain evidence="6 7">JP610</strain>
    </source>
</reference>